<dbReference type="SMART" id="SM00490">
    <property type="entry name" value="HELICc"/>
    <property type="match status" value="1"/>
</dbReference>
<dbReference type="Gene3D" id="3.40.50.10810">
    <property type="entry name" value="Tandem AAA-ATPase domain"/>
    <property type="match status" value="1"/>
</dbReference>
<evidence type="ECO:0000256" key="4">
    <source>
        <dbReference type="PROSITE-ProRule" id="PRU00175"/>
    </source>
</evidence>
<dbReference type="CDD" id="cd16449">
    <property type="entry name" value="RING-HC"/>
    <property type="match status" value="1"/>
</dbReference>
<sequence length="990" mass="112451">MSLKRPLNATGADGDRGQNGNLWSDDDPRVHARRSGPDMGTRTRSTTAYSGTEFSYQDELISSNAFGGPGPDIMFDDSFDLSSTAFFDSSQQQLFLGPPSAPGSNAFSNTSYTSTPVGFTTDGDENADIDMRDADMADSNSELICYGVIINERVRLVGKGATLQEKIVKLKESSINIEPGRPQSFSIERSTENSQLFLIFPDGTQFGYLSKKMTEAMDGLRLDLEAFAPLNEIGDAVLRAAKAVDAKFRANINIYGLEASRDRVGRALSSGGLFLQAPDVWRRGVRYDNPQMLRMEGMEDSEAEEVEEVEEEEEEEVEEVTEEESGETVEDPPEINQDFDDTMARIFGSLQRQNDLHRVEGGENLSSKLYEHQEQALDFMIQRETGNISEDYRLWKPGMVHGEQKFCHVIVPNLHQPEMPDESGGGILADEMGMGKSLTMLVLIGKTMRDARQWVEEEKALPDAALSERPCRATLVIVPSRVLITTWTREIERHLNGSLDYLLYHGRARSESVNKIEEKDIVITTYNTLAKEHSAKLLGQGKSPLHEIKWHRIVLDEAHWIRRRETTFHKAVTELSAKSRWCLSGTPIQNSLADLASLLVFIQVRPFQTQRHFRYHISQPFEDKARKQMAIQRLTDLLEAICLRRTIERANLPKPQEETRTVIFTPEEREQYRLTNADMERYFAQQPSEYKERASAFGMFQIFLQLRSFCNHGTYQPRFSWAKRNFLDQEADDVRSLTRTSWDRCLGCRQPLPIITREQPQYVEKCGHVLCEDCCKGSNRVRADGRKHCPLCESLRNPHWNNAHDSGFLHKEGYSSKMQALIEDVQKDIDTTQSIIFSCWTRTLDLIGKHLRRARVPFARIDGKTPSGSRQSILDSFDSTRSVRVLIMTTGTGAFGLNLQSVNRVFIVEPQWNPSVESQAVARAIRLGQHQQVRVIRYRVENSIEERMYTQQANKQTLSKMEFGRELLAGQQEGSEDMPIIDCQHVPSAD</sequence>
<dbReference type="GO" id="GO:0008270">
    <property type="term" value="F:zinc ion binding"/>
    <property type="evidence" value="ECO:0007669"/>
    <property type="project" value="UniProtKB-KW"/>
</dbReference>
<evidence type="ECO:0000256" key="5">
    <source>
        <dbReference type="SAM" id="MobiDB-lite"/>
    </source>
</evidence>
<feature type="compositionally biased region" description="Acidic residues" evidence="5">
    <location>
        <begin position="298"/>
        <end position="335"/>
    </location>
</feature>
<dbReference type="KEGG" id="apuu:APUU_41266S"/>
<proteinExistence type="predicted"/>
<dbReference type="Gene3D" id="3.40.50.300">
    <property type="entry name" value="P-loop containing nucleotide triphosphate hydrolases"/>
    <property type="match status" value="1"/>
</dbReference>
<keyword evidence="4" id="KW-0863">Zinc-finger</keyword>
<dbReference type="SUPFAM" id="SSF52540">
    <property type="entry name" value="P-loop containing nucleoside triphosphate hydrolases"/>
    <property type="match status" value="2"/>
</dbReference>
<gene>
    <name evidence="9" type="ORF">APUU_41266S</name>
</gene>
<dbReference type="GO" id="GO:0005634">
    <property type="term" value="C:nucleus"/>
    <property type="evidence" value="ECO:0007669"/>
    <property type="project" value="TreeGrafter"/>
</dbReference>
<evidence type="ECO:0000313" key="10">
    <source>
        <dbReference type="Proteomes" id="UP000654913"/>
    </source>
</evidence>
<dbReference type="PROSITE" id="PS50089">
    <property type="entry name" value="ZF_RING_2"/>
    <property type="match status" value="1"/>
</dbReference>
<dbReference type="InterPro" id="IPR050628">
    <property type="entry name" value="SNF2_RAD54_helicase_TF"/>
</dbReference>
<dbReference type="EMBL" id="AP024446">
    <property type="protein sequence ID" value="BCS24822.1"/>
    <property type="molecule type" value="Genomic_DNA"/>
</dbReference>
<dbReference type="InterPro" id="IPR000330">
    <property type="entry name" value="SNF2_N"/>
</dbReference>
<dbReference type="RefSeq" id="XP_041557016.1">
    <property type="nucleotide sequence ID" value="XM_041704430.1"/>
</dbReference>
<feature type="domain" description="RING-type" evidence="6">
    <location>
        <begin position="745"/>
        <end position="793"/>
    </location>
</feature>
<evidence type="ECO:0000256" key="3">
    <source>
        <dbReference type="ARBA" id="ARBA00022840"/>
    </source>
</evidence>
<dbReference type="GO" id="GO:0016787">
    <property type="term" value="F:hydrolase activity"/>
    <property type="evidence" value="ECO:0007669"/>
    <property type="project" value="UniProtKB-KW"/>
</dbReference>
<dbReference type="Proteomes" id="UP000654913">
    <property type="component" value="Chromosome 4"/>
</dbReference>
<evidence type="ECO:0000259" key="7">
    <source>
        <dbReference type="PROSITE" id="PS51192"/>
    </source>
</evidence>
<keyword evidence="4" id="KW-0479">Metal-binding</keyword>
<keyword evidence="1" id="KW-0547">Nucleotide-binding</keyword>
<evidence type="ECO:0000259" key="8">
    <source>
        <dbReference type="PROSITE" id="PS51194"/>
    </source>
</evidence>
<dbReference type="InterPro" id="IPR049730">
    <property type="entry name" value="SNF2/RAD54-like_C"/>
</dbReference>
<protein>
    <recommendedName>
        <fullName evidence="11">SNF2 family N-terminal domain-containing protein</fullName>
    </recommendedName>
</protein>
<dbReference type="OrthoDB" id="448448at2759"/>
<keyword evidence="2" id="KW-0378">Hydrolase</keyword>
<dbReference type="PANTHER" id="PTHR45626:SF52">
    <property type="entry name" value="SINGLE-STRANDED DNA-DEPENDENT ATPASE (EUROFUNG)"/>
    <property type="match status" value="1"/>
</dbReference>
<dbReference type="Pfam" id="PF00271">
    <property type="entry name" value="Helicase_C"/>
    <property type="match status" value="1"/>
</dbReference>
<accession>A0A7R8ANF5</accession>
<dbReference type="PANTHER" id="PTHR45626">
    <property type="entry name" value="TRANSCRIPTION TERMINATION FACTOR 2-RELATED"/>
    <property type="match status" value="1"/>
</dbReference>
<dbReference type="GeneID" id="64974827"/>
<feature type="region of interest" description="Disordered" evidence="5">
    <location>
        <begin position="297"/>
        <end position="335"/>
    </location>
</feature>
<dbReference type="CDD" id="cd18008">
    <property type="entry name" value="DEXDc_SHPRH-like"/>
    <property type="match status" value="1"/>
</dbReference>
<keyword evidence="4" id="KW-0862">Zinc</keyword>
<feature type="domain" description="Helicase C-terminal" evidence="8">
    <location>
        <begin position="817"/>
        <end position="969"/>
    </location>
</feature>
<feature type="domain" description="Helicase ATP-binding" evidence="7">
    <location>
        <begin position="417"/>
        <end position="605"/>
    </location>
</feature>
<name>A0A7R8ANF5_9EURO</name>
<dbReference type="Pfam" id="PF00176">
    <property type="entry name" value="SNF2-rel_dom"/>
    <property type="match status" value="1"/>
</dbReference>
<dbReference type="InterPro" id="IPR014001">
    <property type="entry name" value="Helicase_ATP-bd"/>
</dbReference>
<dbReference type="CDD" id="cd18793">
    <property type="entry name" value="SF2_C_SNF"/>
    <property type="match status" value="1"/>
</dbReference>
<keyword evidence="10" id="KW-1185">Reference proteome</keyword>
<reference evidence="9" key="2">
    <citation type="submission" date="2021-02" db="EMBL/GenBank/DDBJ databases">
        <title>Aspergillus puulaauensis MK2 genome sequence.</title>
        <authorList>
            <person name="Futagami T."/>
            <person name="Mori K."/>
            <person name="Kadooka C."/>
            <person name="Tanaka T."/>
        </authorList>
    </citation>
    <scope>NUCLEOTIDE SEQUENCE</scope>
    <source>
        <strain evidence="9">MK2</strain>
    </source>
</reference>
<dbReference type="GO" id="GO:0006281">
    <property type="term" value="P:DNA repair"/>
    <property type="evidence" value="ECO:0007669"/>
    <property type="project" value="TreeGrafter"/>
</dbReference>
<organism evidence="9 10">
    <name type="scientific">Aspergillus puulaauensis</name>
    <dbReference type="NCBI Taxonomy" id="1220207"/>
    <lineage>
        <taxon>Eukaryota</taxon>
        <taxon>Fungi</taxon>
        <taxon>Dikarya</taxon>
        <taxon>Ascomycota</taxon>
        <taxon>Pezizomycotina</taxon>
        <taxon>Eurotiomycetes</taxon>
        <taxon>Eurotiomycetidae</taxon>
        <taxon>Eurotiales</taxon>
        <taxon>Aspergillaceae</taxon>
        <taxon>Aspergillus</taxon>
    </lineage>
</organism>
<feature type="region of interest" description="Disordered" evidence="5">
    <location>
        <begin position="1"/>
        <end position="50"/>
    </location>
</feature>
<dbReference type="InterPro" id="IPR001650">
    <property type="entry name" value="Helicase_C-like"/>
</dbReference>
<evidence type="ECO:0000313" key="9">
    <source>
        <dbReference type="EMBL" id="BCS24822.1"/>
    </source>
</evidence>
<dbReference type="PROSITE" id="PS51194">
    <property type="entry name" value="HELICASE_CTER"/>
    <property type="match status" value="1"/>
</dbReference>
<dbReference type="InterPro" id="IPR027417">
    <property type="entry name" value="P-loop_NTPase"/>
</dbReference>
<reference evidence="9" key="1">
    <citation type="submission" date="2021-01" db="EMBL/GenBank/DDBJ databases">
        <authorList>
            <consortium name="Aspergillus puulaauensis MK2 genome sequencing consortium"/>
            <person name="Kazuki M."/>
            <person name="Futagami T."/>
        </authorList>
    </citation>
    <scope>NUCLEOTIDE SEQUENCE</scope>
    <source>
        <strain evidence="9">MK2</strain>
    </source>
</reference>
<dbReference type="PROSITE" id="PS51192">
    <property type="entry name" value="HELICASE_ATP_BIND_1"/>
    <property type="match status" value="1"/>
</dbReference>
<evidence type="ECO:0000259" key="6">
    <source>
        <dbReference type="PROSITE" id="PS50089"/>
    </source>
</evidence>
<dbReference type="InterPro" id="IPR038718">
    <property type="entry name" value="SNF2-like_sf"/>
</dbReference>
<evidence type="ECO:0000256" key="2">
    <source>
        <dbReference type="ARBA" id="ARBA00022801"/>
    </source>
</evidence>
<keyword evidence="3" id="KW-0067">ATP-binding</keyword>
<dbReference type="InterPro" id="IPR001841">
    <property type="entry name" value="Znf_RING"/>
</dbReference>
<dbReference type="GO" id="GO:0005524">
    <property type="term" value="F:ATP binding"/>
    <property type="evidence" value="ECO:0007669"/>
    <property type="project" value="UniProtKB-KW"/>
</dbReference>
<dbReference type="SMART" id="SM00487">
    <property type="entry name" value="DEXDc"/>
    <property type="match status" value="1"/>
</dbReference>
<dbReference type="GO" id="GO:0008094">
    <property type="term" value="F:ATP-dependent activity, acting on DNA"/>
    <property type="evidence" value="ECO:0007669"/>
    <property type="project" value="TreeGrafter"/>
</dbReference>
<evidence type="ECO:0008006" key="11">
    <source>
        <dbReference type="Google" id="ProtNLM"/>
    </source>
</evidence>
<dbReference type="AlphaFoldDB" id="A0A7R8ANF5"/>
<evidence type="ECO:0000256" key="1">
    <source>
        <dbReference type="ARBA" id="ARBA00022741"/>
    </source>
</evidence>